<dbReference type="RefSeq" id="WP_137088907.1">
    <property type="nucleotide sequence ID" value="NZ_CP028923.1"/>
</dbReference>
<dbReference type="OrthoDB" id="980637at2"/>
<name>A0A4D7JIW1_9BACT</name>
<dbReference type="SUPFAM" id="SSF158682">
    <property type="entry name" value="TerB-like"/>
    <property type="match status" value="1"/>
</dbReference>
<dbReference type="Proteomes" id="UP000298616">
    <property type="component" value="Chromosome"/>
</dbReference>
<keyword evidence="2" id="KW-1185">Reference proteome</keyword>
<dbReference type="InterPro" id="IPR029024">
    <property type="entry name" value="TerB-like"/>
</dbReference>
<protein>
    <submittedName>
        <fullName evidence="1">Uncharacterized protein</fullName>
    </submittedName>
</protein>
<sequence>MIFSNEKQLRILIEIAKSDGELHPDELSLILRIAEGNGIDHDTVKNYIAEPKPSGKLEALTFDQKFEYLYNIILLMKADRRITFKEIKHCQNIAKKLGFNPTVVSELSAHVYSDPSISADINMLHNKAKKYLVNKA</sequence>
<organism evidence="1 2">
    <name type="scientific">Mangrovivirga cuniculi</name>
    <dbReference type="NCBI Taxonomy" id="2715131"/>
    <lineage>
        <taxon>Bacteria</taxon>
        <taxon>Pseudomonadati</taxon>
        <taxon>Bacteroidota</taxon>
        <taxon>Cytophagia</taxon>
        <taxon>Cytophagales</taxon>
        <taxon>Mangrovivirgaceae</taxon>
        <taxon>Mangrovivirga</taxon>
    </lineage>
</organism>
<dbReference type="KEGG" id="fpf:DCC35_00370"/>
<dbReference type="AlphaFoldDB" id="A0A4D7JIW1"/>
<dbReference type="Gene3D" id="1.10.3680.10">
    <property type="entry name" value="TerB-like"/>
    <property type="match status" value="2"/>
</dbReference>
<accession>A0A4D7JIW1</accession>
<evidence type="ECO:0000313" key="2">
    <source>
        <dbReference type="Proteomes" id="UP000298616"/>
    </source>
</evidence>
<proteinExistence type="predicted"/>
<reference evidence="1 2" key="1">
    <citation type="submission" date="2018-04" db="EMBL/GenBank/DDBJ databases">
        <title>Complete genome uncultured novel isolate.</title>
        <authorList>
            <person name="Merlino G."/>
        </authorList>
    </citation>
    <scope>NUCLEOTIDE SEQUENCE [LARGE SCALE GENOMIC DNA]</scope>
    <source>
        <strain evidence="2">R1DC9</strain>
    </source>
</reference>
<evidence type="ECO:0000313" key="1">
    <source>
        <dbReference type="EMBL" id="QCK13310.1"/>
    </source>
</evidence>
<dbReference type="EMBL" id="CP028923">
    <property type="protein sequence ID" value="QCK13310.1"/>
    <property type="molecule type" value="Genomic_DNA"/>
</dbReference>
<gene>
    <name evidence="1" type="ORF">DCC35_00370</name>
</gene>